<dbReference type="RefSeq" id="XP_024744010.1">
    <property type="nucleotide sequence ID" value="XM_024879129.1"/>
</dbReference>
<accession>A0A2J6TVR0</accession>
<organism evidence="1 2">
    <name type="scientific">Hyaloscypha bicolor E</name>
    <dbReference type="NCBI Taxonomy" id="1095630"/>
    <lineage>
        <taxon>Eukaryota</taxon>
        <taxon>Fungi</taxon>
        <taxon>Dikarya</taxon>
        <taxon>Ascomycota</taxon>
        <taxon>Pezizomycotina</taxon>
        <taxon>Leotiomycetes</taxon>
        <taxon>Helotiales</taxon>
        <taxon>Hyaloscyphaceae</taxon>
        <taxon>Hyaloscypha</taxon>
        <taxon>Hyaloscypha bicolor</taxon>
    </lineage>
</organism>
<reference evidence="1 2" key="1">
    <citation type="submission" date="2016-04" db="EMBL/GenBank/DDBJ databases">
        <title>A degradative enzymes factory behind the ericoid mycorrhizal symbiosis.</title>
        <authorList>
            <consortium name="DOE Joint Genome Institute"/>
            <person name="Martino E."/>
            <person name="Morin E."/>
            <person name="Grelet G."/>
            <person name="Kuo A."/>
            <person name="Kohler A."/>
            <person name="Daghino S."/>
            <person name="Barry K."/>
            <person name="Choi C."/>
            <person name="Cichocki N."/>
            <person name="Clum A."/>
            <person name="Copeland A."/>
            <person name="Hainaut M."/>
            <person name="Haridas S."/>
            <person name="Labutti K."/>
            <person name="Lindquist E."/>
            <person name="Lipzen A."/>
            <person name="Khouja H.-R."/>
            <person name="Murat C."/>
            <person name="Ohm R."/>
            <person name="Olson A."/>
            <person name="Spatafora J."/>
            <person name="Veneault-Fourrey C."/>
            <person name="Henrissat B."/>
            <person name="Grigoriev I."/>
            <person name="Martin F."/>
            <person name="Perotto S."/>
        </authorList>
    </citation>
    <scope>NUCLEOTIDE SEQUENCE [LARGE SCALE GENOMIC DNA]</scope>
    <source>
        <strain evidence="1 2">E</strain>
    </source>
</reference>
<dbReference type="InParanoid" id="A0A2J6TVR0"/>
<keyword evidence="2" id="KW-1185">Reference proteome</keyword>
<name>A0A2J6TVR0_9HELO</name>
<protein>
    <submittedName>
        <fullName evidence="1">Uncharacterized protein</fullName>
    </submittedName>
</protein>
<evidence type="ECO:0000313" key="2">
    <source>
        <dbReference type="Proteomes" id="UP000235371"/>
    </source>
</evidence>
<dbReference type="Proteomes" id="UP000235371">
    <property type="component" value="Unassembled WGS sequence"/>
</dbReference>
<evidence type="ECO:0000313" key="1">
    <source>
        <dbReference type="EMBL" id="PMD67106.1"/>
    </source>
</evidence>
<dbReference type="EMBL" id="KZ613740">
    <property type="protein sequence ID" value="PMD67106.1"/>
    <property type="molecule type" value="Genomic_DNA"/>
</dbReference>
<proteinExistence type="predicted"/>
<dbReference type="AlphaFoldDB" id="A0A2J6TVR0"/>
<sequence>MLPVLLRVGKRDQERMGISGLLFVGSFAASSSVPLRIEVLGEHCFFLVEGFPGQPATLVNRPHQNIDFFGHNRSIFFI</sequence>
<dbReference type="GeneID" id="36587206"/>
<gene>
    <name evidence="1" type="ORF">K444DRAFT_6072</name>
</gene>